<sequence length="39" mass="4563">MYDVPFMPLAGGTHHEFSGWSYRMLKASVKRRMARFTLS</sequence>
<evidence type="ECO:0000313" key="2">
    <source>
        <dbReference type="Proteomes" id="UP000003094"/>
    </source>
</evidence>
<dbReference type="EMBL" id="ADHJ01000004">
    <property type="protein sequence ID" value="EFU43554.1"/>
    <property type="molecule type" value="Genomic_DNA"/>
</dbReference>
<comment type="caution">
    <text evidence="1">The sequence shown here is derived from an EMBL/GenBank/DDBJ whole genome shotgun (WGS) entry which is preliminary data.</text>
</comment>
<protein>
    <submittedName>
        <fullName evidence="1">Uncharacterized protein</fullName>
    </submittedName>
</protein>
<evidence type="ECO:0000313" key="1">
    <source>
        <dbReference type="EMBL" id="EFU43554.1"/>
    </source>
</evidence>
<dbReference type="Proteomes" id="UP000003094">
    <property type="component" value="Unassembled WGS sequence"/>
</dbReference>
<keyword evidence="2" id="KW-1185">Reference proteome</keyword>
<accession>A0A2R9T1Y8</accession>
<name>A0A2R9T1Y8_9BACL</name>
<gene>
    <name evidence="1" type="ORF">PVOR_02416</name>
</gene>
<dbReference type="AlphaFoldDB" id="A0A2R9T1Y8"/>
<proteinExistence type="predicted"/>
<dbReference type="KEGG" id="pvo:PVOR_02416"/>
<organism evidence="1 2">
    <name type="scientific">Paenibacillus vortex V453</name>
    <dbReference type="NCBI Taxonomy" id="715225"/>
    <lineage>
        <taxon>Bacteria</taxon>
        <taxon>Bacillati</taxon>
        <taxon>Bacillota</taxon>
        <taxon>Bacilli</taxon>
        <taxon>Bacillales</taxon>
        <taxon>Paenibacillaceae</taxon>
        <taxon>Paenibacillus</taxon>
    </lineage>
</organism>
<reference evidence="1 2" key="1">
    <citation type="journal article" date="2010" name="BMC Genomics">
        <title>Genome sequence of the pattern forming Paenibacillus vortex bacterium reveals potential for thriving in complex environments.</title>
        <authorList>
            <person name="Sirota-Madi A."/>
            <person name="Olender T."/>
            <person name="Helman Y."/>
            <person name="Ingham C."/>
            <person name="Brainis I."/>
            <person name="Roth D."/>
            <person name="Hagi E."/>
            <person name="Brodsky L."/>
            <person name="Leshkowitz D."/>
            <person name="Galatenko V."/>
            <person name="Nikolaev V."/>
            <person name="Mugasimangalam R.C."/>
            <person name="Bransburg-Zabary S."/>
            <person name="Gutnick D.L."/>
            <person name="Lancet D."/>
            <person name="Ben-Jacob E."/>
        </authorList>
    </citation>
    <scope>NUCLEOTIDE SEQUENCE [LARGE SCALE GENOMIC DNA]</scope>
    <source>
        <strain evidence="1 2">V453</strain>
    </source>
</reference>